<dbReference type="GO" id="GO:0000270">
    <property type="term" value="P:peptidoglycan metabolic process"/>
    <property type="evidence" value="ECO:0007669"/>
    <property type="project" value="InterPro"/>
</dbReference>
<dbReference type="PANTHER" id="PTHR37423:SF2">
    <property type="entry name" value="MEMBRANE-BOUND LYTIC MUREIN TRANSGLYCOSYLASE C"/>
    <property type="match status" value="1"/>
</dbReference>
<dbReference type="Pfam" id="PF01464">
    <property type="entry name" value="SLT"/>
    <property type="match status" value="1"/>
</dbReference>
<dbReference type="PROSITE" id="PS00922">
    <property type="entry name" value="TRANSGLYCOSYLASE"/>
    <property type="match status" value="1"/>
</dbReference>
<dbReference type="InterPro" id="IPR000189">
    <property type="entry name" value="Transglyc_AS"/>
</dbReference>
<sequence>MSINVTNNDNQDKTLQKVLQFQMMTQIFEQAFGDSDSFQIMMESLLKAASDSNGNIDISKLASLGEEDLSKLGYGGGQRLNTAYNSVKDYLKSGVSDIDEAVEKASKKYGVDKDLIMAVIKQESDFNPTATSSAGAMGLMQLMPGTASELGVTDAYNVDQNVDAGTEYLRNMLNMYGNSKELALAAYNAGPGTLQYKGIKNSSDISNLSYETRNYVQKVMNYYGKSSNS</sequence>
<dbReference type="SUPFAM" id="SSF53955">
    <property type="entry name" value="Lysozyme-like"/>
    <property type="match status" value="1"/>
</dbReference>
<organism evidence="3 4">
    <name type="scientific">Clostridium kluyveri</name>
    <dbReference type="NCBI Taxonomy" id="1534"/>
    <lineage>
        <taxon>Bacteria</taxon>
        <taxon>Bacillati</taxon>
        <taxon>Bacillota</taxon>
        <taxon>Clostridia</taxon>
        <taxon>Eubacteriales</taxon>
        <taxon>Clostridiaceae</taxon>
        <taxon>Clostridium</taxon>
    </lineage>
</organism>
<reference evidence="3 4" key="1">
    <citation type="submission" date="2016-12" db="EMBL/GenBank/DDBJ databases">
        <title>Complete genome sequence of Clostridium kluyveri JZZ isolated from the pit mud of a Chinese flavor liquor-making factory.</title>
        <authorList>
            <person name="Wang Y."/>
        </authorList>
    </citation>
    <scope>NUCLEOTIDE SEQUENCE [LARGE SCALE GENOMIC DNA]</scope>
    <source>
        <strain evidence="3 4">JZZ</strain>
    </source>
</reference>
<dbReference type="InterPro" id="IPR023346">
    <property type="entry name" value="Lysozyme-like_dom_sf"/>
</dbReference>
<evidence type="ECO:0000256" key="1">
    <source>
        <dbReference type="ARBA" id="ARBA00007734"/>
    </source>
</evidence>
<accession>A0A1L5FCP0</accession>
<dbReference type="EMBL" id="CP018335">
    <property type="protein sequence ID" value="APM40774.1"/>
    <property type="molecule type" value="Genomic_DNA"/>
</dbReference>
<dbReference type="Gene3D" id="1.10.530.10">
    <property type="match status" value="1"/>
</dbReference>
<evidence type="ECO:0000313" key="4">
    <source>
        <dbReference type="Proteomes" id="UP000184604"/>
    </source>
</evidence>
<comment type="similarity">
    <text evidence="1">Belongs to the transglycosylase Slt family.</text>
</comment>
<dbReference type="PANTHER" id="PTHR37423">
    <property type="entry name" value="SOLUBLE LYTIC MUREIN TRANSGLYCOSYLASE-RELATED"/>
    <property type="match status" value="1"/>
</dbReference>
<protein>
    <submittedName>
        <fullName evidence="3">Lytic transglycosylase</fullName>
    </submittedName>
</protein>
<dbReference type="GO" id="GO:0008933">
    <property type="term" value="F:peptidoglycan lytic transglycosylase activity"/>
    <property type="evidence" value="ECO:0007669"/>
    <property type="project" value="InterPro"/>
</dbReference>
<dbReference type="Proteomes" id="UP000184604">
    <property type="component" value="Chromosome"/>
</dbReference>
<dbReference type="GO" id="GO:0016020">
    <property type="term" value="C:membrane"/>
    <property type="evidence" value="ECO:0007669"/>
    <property type="project" value="InterPro"/>
</dbReference>
<evidence type="ECO:0000259" key="2">
    <source>
        <dbReference type="Pfam" id="PF01464"/>
    </source>
</evidence>
<proteinExistence type="inferred from homology"/>
<gene>
    <name evidence="3" type="ORF">BS101_19710</name>
</gene>
<dbReference type="AlphaFoldDB" id="A0A1L5FCP0"/>
<feature type="domain" description="Transglycosylase SLT" evidence="2">
    <location>
        <begin position="101"/>
        <end position="197"/>
    </location>
</feature>
<dbReference type="OrthoDB" id="9815002at2"/>
<name>A0A1L5FCP0_CLOKL</name>
<dbReference type="CDD" id="cd00254">
    <property type="entry name" value="LT-like"/>
    <property type="match status" value="1"/>
</dbReference>
<dbReference type="RefSeq" id="WP_073540335.1">
    <property type="nucleotide sequence ID" value="NZ_CP018335.1"/>
</dbReference>
<evidence type="ECO:0000313" key="3">
    <source>
        <dbReference type="EMBL" id="APM40774.1"/>
    </source>
</evidence>
<dbReference type="InterPro" id="IPR008258">
    <property type="entry name" value="Transglycosylase_SLT_dom_1"/>
</dbReference>